<dbReference type="AlphaFoldDB" id="A0A2P4RI90"/>
<dbReference type="SUPFAM" id="SSF51430">
    <property type="entry name" value="NAD(P)-linked oxidoreductase"/>
    <property type="match status" value="1"/>
</dbReference>
<reference evidence="2 4" key="2">
    <citation type="submission" date="2023-07" db="EMBL/GenBank/DDBJ databases">
        <authorList>
            <person name="Peeters C."/>
        </authorList>
    </citation>
    <scope>NUCLEOTIDE SEQUENCE [LARGE SCALE GENOMIC DNA]</scope>
    <source>
        <strain evidence="2 4">R-38712</strain>
    </source>
</reference>
<evidence type="ECO:0000313" key="2">
    <source>
        <dbReference type="EMBL" id="CAJ0723330.1"/>
    </source>
</evidence>
<dbReference type="InterPro" id="IPR053135">
    <property type="entry name" value="AKR2_Oxidoreductase"/>
</dbReference>
<name>A0A2P4RI90_RALPI</name>
<dbReference type="Pfam" id="PF00248">
    <property type="entry name" value="Aldo_ket_red"/>
    <property type="match status" value="1"/>
</dbReference>
<evidence type="ECO:0000259" key="1">
    <source>
        <dbReference type="Pfam" id="PF00248"/>
    </source>
</evidence>
<organism evidence="3 5">
    <name type="scientific">Ralstonia pickettii</name>
    <name type="common">Burkholderia pickettii</name>
    <dbReference type="NCBI Taxonomy" id="329"/>
    <lineage>
        <taxon>Bacteria</taxon>
        <taxon>Pseudomonadati</taxon>
        <taxon>Pseudomonadota</taxon>
        <taxon>Betaproteobacteria</taxon>
        <taxon>Burkholderiales</taxon>
        <taxon>Burkholderiaceae</taxon>
        <taxon>Ralstonia</taxon>
    </lineage>
</organism>
<evidence type="ECO:0000313" key="5">
    <source>
        <dbReference type="Proteomes" id="UP001199322"/>
    </source>
</evidence>
<sequence length="297" mass="31775">MKLALGTVQFGLPYGITNSTGQVAQDEVIRILQRARGLGVDVLDTAAAYGQSEAVLGCCGDVAHAFRLITKTLPKGGAVADADWVQQVVQRVYTSLSNLRVQRLDGLLVHHAADLLGGSGQALYGALQELKAAGLVERVGVSVYSVEEAIAATRRFSIDVMQLPLNVLDQSFVRSGELQRLKERGVEIHTRSAFLQGVLLSAELPTFLQALSPGFDRFQSICREAGLSRLEGSLAFLRQQHVIDQVVVGVLTQVQLEEIAGAWARSADHAALDFSACDMAPSAAVTPSNWPALKGES</sequence>
<dbReference type="CDD" id="cd19097">
    <property type="entry name" value="AKR_unchar"/>
    <property type="match status" value="1"/>
</dbReference>
<keyword evidence="4" id="KW-1185">Reference proteome</keyword>
<dbReference type="Gene3D" id="3.20.20.100">
    <property type="entry name" value="NADP-dependent oxidoreductase domain"/>
    <property type="match status" value="1"/>
</dbReference>
<dbReference type="InterPro" id="IPR020471">
    <property type="entry name" value="AKR"/>
</dbReference>
<accession>A0A2P4RI90</accession>
<feature type="domain" description="NADP-dependent oxidoreductase" evidence="1">
    <location>
        <begin position="2"/>
        <end position="265"/>
    </location>
</feature>
<dbReference type="GO" id="GO:0016491">
    <property type="term" value="F:oxidoreductase activity"/>
    <property type="evidence" value="ECO:0007669"/>
    <property type="project" value="InterPro"/>
</dbReference>
<dbReference type="PANTHER" id="PTHR43312">
    <property type="entry name" value="D-THREO-ALDOSE 1-DEHYDROGENASE"/>
    <property type="match status" value="1"/>
</dbReference>
<dbReference type="PRINTS" id="PR00069">
    <property type="entry name" value="ALDKETRDTASE"/>
</dbReference>
<evidence type="ECO:0000313" key="4">
    <source>
        <dbReference type="Proteomes" id="UP001189303"/>
    </source>
</evidence>
<dbReference type="InterPro" id="IPR023210">
    <property type="entry name" value="NADP_OxRdtase_dom"/>
</dbReference>
<dbReference type="Proteomes" id="UP001199322">
    <property type="component" value="Unassembled WGS sequence"/>
</dbReference>
<proteinExistence type="predicted"/>
<dbReference type="Proteomes" id="UP001189303">
    <property type="component" value="Unassembled WGS sequence"/>
</dbReference>
<dbReference type="InterPro" id="IPR036812">
    <property type="entry name" value="NAD(P)_OxRdtase_dom_sf"/>
</dbReference>
<dbReference type="PANTHER" id="PTHR43312:SF1">
    <property type="entry name" value="NADP-DEPENDENT OXIDOREDUCTASE DOMAIN-CONTAINING PROTEIN"/>
    <property type="match status" value="1"/>
</dbReference>
<comment type="caution">
    <text evidence="3">The sequence shown here is derived from an EMBL/GenBank/DDBJ whole genome shotgun (WGS) entry which is preliminary data.</text>
</comment>
<protein>
    <submittedName>
        <fullName evidence="3">Aldo/keto reductase</fullName>
    </submittedName>
</protein>
<dbReference type="EMBL" id="QGBI01000043">
    <property type="protein sequence ID" value="MBX3893477.1"/>
    <property type="molecule type" value="Genomic_DNA"/>
</dbReference>
<dbReference type="RefSeq" id="WP_012761343.1">
    <property type="nucleotide sequence ID" value="NZ_CATWFT010000004.1"/>
</dbReference>
<gene>
    <name evidence="3" type="ORF">DEE74_26770</name>
    <name evidence="2" type="ORF">R38712_01878</name>
</gene>
<reference evidence="3" key="1">
    <citation type="submission" date="2018-06" db="EMBL/GenBank/DDBJ databases">
        <authorList>
            <person name="O'Rourke A."/>
        </authorList>
    </citation>
    <scope>NUCLEOTIDE SEQUENCE</scope>
    <source>
        <strain evidence="3">132550021-3</strain>
    </source>
</reference>
<evidence type="ECO:0000313" key="3">
    <source>
        <dbReference type="EMBL" id="MBX3893477.1"/>
    </source>
</evidence>
<dbReference type="EMBL" id="CATWFT010000004">
    <property type="protein sequence ID" value="CAJ0723330.1"/>
    <property type="molecule type" value="Genomic_DNA"/>
</dbReference>